<dbReference type="Proteomes" id="UP000066480">
    <property type="component" value="Chromosome"/>
</dbReference>
<comment type="similarity">
    <text evidence="2 8">Belongs to the pantothenate synthetase family.</text>
</comment>
<keyword evidence="3 8" id="KW-0436">Ligase</keyword>
<dbReference type="RefSeq" id="WP_052596387.1">
    <property type="nucleotide sequence ID" value="NZ_CP011112.1"/>
</dbReference>
<feature type="binding site" evidence="8">
    <location>
        <position position="155"/>
    </location>
    <ligand>
        <name>(R)-pantoate</name>
        <dbReference type="ChEBI" id="CHEBI:15980"/>
    </ligand>
</feature>
<evidence type="ECO:0000256" key="7">
    <source>
        <dbReference type="ARBA" id="ARBA00048258"/>
    </source>
</evidence>
<dbReference type="STRING" id="571913.VV02_01100"/>
<reference evidence="9 10" key="1">
    <citation type="submission" date="2015-03" db="EMBL/GenBank/DDBJ databases">
        <title>Luteipulveratus halotolerans sp. nov., a novel actinobacterium (Dermacoccaceae) from Sarawak, Malaysia.</title>
        <authorList>
            <person name="Juboi H."/>
            <person name="Basik A."/>
            <person name="Shamsul S.S."/>
            <person name="Arnold P."/>
            <person name="Schmitt E.K."/>
            <person name="Sanglier J.-J."/>
            <person name="Yeo T."/>
        </authorList>
    </citation>
    <scope>NUCLEOTIDE SEQUENCE [LARGE SCALE GENOMIC DNA]</scope>
    <source>
        <strain evidence="9 10">MN07-A0370</strain>
    </source>
</reference>
<dbReference type="UniPathway" id="UPA00028">
    <property type="reaction ID" value="UER00005"/>
</dbReference>
<dbReference type="SUPFAM" id="SSF52374">
    <property type="entry name" value="Nucleotidylyl transferase"/>
    <property type="match status" value="1"/>
</dbReference>
<sequence>MLVVRTIADLREALRPARREEASIGFVPTMGALHHGHEALMERARTECDVVVLSIFVNPTQFNDPTDLERYPRTEEADVAIAEKNGVDFVFMPSAEEMYRPGSTIEVRLDGPLVDSLEGAHRGSDHFHGVTTVVTKLFNIVQPEVAYFGQKDAQQALVIRALVRELDMPVRIDVVQTVREDDGLAMSSRNIHVKGRDRERALGLKAALDEAQSAYDGGERDAAALTERAVAAMKPFEVVPEYLAIVDRVTLQPVETVEPGALVVIAAPVGPVRLIDNTVIKDTAQLTRSA</sequence>
<proteinExistence type="inferred from homology"/>
<evidence type="ECO:0000256" key="5">
    <source>
        <dbReference type="ARBA" id="ARBA00022741"/>
    </source>
</evidence>
<keyword evidence="8" id="KW-0963">Cytoplasm</keyword>
<gene>
    <name evidence="8" type="primary">panC</name>
    <name evidence="9" type="ORF">VV02_01100</name>
</gene>
<dbReference type="HAMAP" id="MF_00158">
    <property type="entry name" value="PanC"/>
    <property type="match status" value="1"/>
</dbReference>
<dbReference type="EC" id="6.3.2.1" evidence="8"/>
<dbReference type="PATRIC" id="fig|571913.6.peg.227"/>
<dbReference type="GO" id="GO:0005829">
    <property type="term" value="C:cytosol"/>
    <property type="evidence" value="ECO:0007669"/>
    <property type="project" value="TreeGrafter"/>
</dbReference>
<comment type="function">
    <text evidence="8">Catalyzes the condensation of pantoate with beta-alanine in an ATP-dependent reaction via a pantoyl-adenylate intermediate.</text>
</comment>
<feature type="binding site" evidence="8">
    <location>
        <position position="178"/>
    </location>
    <ligand>
        <name>ATP</name>
        <dbReference type="ChEBI" id="CHEBI:30616"/>
    </ligand>
</feature>
<feature type="binding site" evidence="8">
    <location>
        <begin position="186"/>
        <end position="189"/>
    </location>
    <ligand>
        <name>ATP</name>
        <dbReference type="ChEBI" id="CHEBI:30616"/>
    </ligand>
</feature>
<dbReference type="InterPro" id="IPR014729">
    <property type="entry name" value="Rossmann-like_a/b/a_fold"/>
</dbReference>
<keyword evidence="6 8" id="KW-0067">ATP-binding</keyword>
<evidence type="ECO:0000256" key="3">
    <source>
        <dbReference type="ARBA" id="ARBA00022598"/>
    </source>
</evidence>
<feature type="binding site" evidence="8">
    <location>
        <position position="61"/>
    </location>
    <ligand>
        <name>beta-alanine</name>
        <dbReference type="ChEBI" id="CHEBI:57966"/>
    </ligand>
</feature>
<dbReference type="PANTHER" id="PTHR21299">
    <property type="entry name" value="CYTIDYLATE KINASE/PANTOATE-BETA-ALANINE LIGASE"/>
    <property type="match status" value="1"/>
</dbReference>
<evidence type="ECO:0000313" key="9">
    <source>
        <dbReference type="EMBL" id="AKU18524.1"/>
    </source>
</evidence>
<evidence type="ECO:0000256" key="6">
    <source>
        <dbReference type="ARBA" id="ARBA00022840"/>
    </source>
</evidence>
<dbReference type="Pfam" id="PF02569">
    <property type="entry name" value="Pantoate_ligase"/>
    <property type="match status" value="1"/>
</dbReference>
<comment type="catalytic activity">
    <reaction evidence="7 8">
        <text>(R)-pantoate + beta-alanine + ATP = (R)-pantothenate + AMP + diphosphate + H(+)</text>
        <dbReference type="Rhea" id="RHEA:10912"/>
        <dbReference type="ChEBI" id="CHEBI:15378"/>
        <dbReference type="ChEBI" id="CHEBI:15980"/>
        <dbReference type="ChEBI" id="CHEBI:29032"/>
        <dbReference type="ChEBI" id="CHEBI:30616"/>
        <dbReference type="ChEBI" id="CHEBI:33019"/>
        <dbReference type="ChEBI" id="CHEBI:57966"/>
        <dbReference type="ChEBI" id="CHEBI:456215"/>
        <dbReference type="EC" id="6.3.2.1"/>
    </reaction>
</comment>
<dbReference type="InterPro" id="IPR042176">
    <property type="entry name" value="Pantoate_ligase_C"/>
</dbReference>
<comment type="pathway">
    <text evidence="1 8">Cofactor biosynthesis; (R)-pantothenate biosynthesis; (R)-pantothenate from (R)-pantoate and beta-alanine: step 1/1.</text>
</comment>
<evidence type="ECO:0000313" key="10">
    <source>
        <dbReference type="Proteomes" id="UP000066480"/>
    </source>
</evidence>
<keyword evidence="10" id="KW-1185">Reference proteome</keyword>
<keyword evidence="4 8" id="KW-0566">Pantothenate biosynthesis</keyword>
<accession>A0A0K1JP79</accession>
<evidence type="ECO:0000256" key="4">
    <source>
        <dbReference type="ARBA" id="ARBA00022655"/>
    </source>
</evidence>
<dbReference type="GO" id="GO:0004592">
    <property type="term" value="F:pantoate-beta-alanine ligase activity"/>
    <property type="evidence" value="ECO:0007669"/>
    <property type="project" value="UniProtKB-UniRule"/>
</dbReference>
<feature type="active site" description="Proton donor" evidence="8">
    <location>
        <position position="37"/>
    </location>
</feature>
<dbReference type="CDD" id="cd00560">
    <property type="entry name" value="PanC"/>
    <property type="match status" value="1"/>
</dbReference>
<feature type="binding site" evidence="8">
    <location>
        <begin position="30"/>
        <end position="37"/>
    </location>
    <ligand>
        <name>ATP</name>
        <dbReference type="ChEBI" id="CHEBI:30616"/>
    </ligand>
</feature>
<evidence type="ECO:0000256" key="1">
    <source>
        <dbReference type="ARBA" id="ARBA00004990"/>
    </source>
</evidence>
<feature type="binding site" evidence="8">
    <location>
        <begin position="149"/>
        <end position="152"/>
    </location>
    <ligand>
        <name>ATP</name>
        <dbReference type="ChEBI" id="CHEBI:30616"/>
    </ligand>
</feature>
<dbReference type="Gene3D" id="3.40.50.620">
    <property type="entry name" value="HUPs"/>
    <property type="match status" value="1"/>
</dbReference>
<dbReference type="AlphaFoldDB" id="A0A0K1JP79"/>
<protein>
    <recommendedName>
        <fullName evidence="8">Pantothenate synthetase</fullName>
        <shortName evidence="8">PS</shortName>
        <ecNumber evidence="8">6.3.2.1</ecNumber>
    </recommendedName>
    <alternativeName>
        <fullName evidence="8">Pantoate--beta-alanine ligase</fullName>
    </alternativeName>
    <alternativeName>
        <fullName evidence="8">Pantoate-activating enzyme</fullName>
    </alternativeName>
</protein>
<feature type="binding site" evidence="8">
    <location>
        <position position="61"/>
    </location>
    <ligand>
        <name>(R)-pantoate</name>
        <dbReference type="ChEBI" id="CHEBI:15980"/>
    </ligand>
</feature>
<dbReference type="NCBIfam" id="TIGR00018">
    <property type="entry name" value="panC"/>
    <property type="match status" value="1"/>
</dbReference>
<organism evidence="9 10">
    <name type="scientific">Luteipulveratus mongoliensis</name>
    <dbReference type="NCBI Taxonomy" id="571913"/>
    <lineage>
        <taxon>Bacteria</taxon>
        <taxon>Bacillati</taxon>
        <taxon>Actinomycetota</taxon>
        <taxon>Actinomycetes</taxon>
        <taxon>Micrococcales</taxon>
        <taxon>Dermacoccaceae</taxon>
        <taxon>Luteipulveratus</taxon>
    </lineage>
</organism>
<dbReference type="OrthoDB" id="9773087at2"/>
<evidence type="ECO:0000256" key="2">
    <source>
        <dbReference type="ARBA" id="ARBA00009256"/>
    </source>
</evidence>
<dbReference type="InterPro" id="IPR003721">
    <property type="entry name" value="Pantoate_ligase"/>
</dbReference>
<dbReference type="EMBL" id="CP011112">
    <property type="protein sequence ID" value="AKU18524.1"/>
    <property type="molecule type" value="Genomic_DNA"/>
</dbReference>
<dbReference type="GO" id="GO:0005524">
    <property type="term" value="F:ATP binding"/>
    <property type="evidence" value="ECO:0007669"/>
    <property type="project" value="UniProtKB-KW"/>
</dbReference>
<dbReference type="KEGG" id="lmoi:VV02_01100"/>
<evidence type="ECO:0000256" key="8">
    <source>
        <dbReference type="HAMAP-Rule" id="MF_00158"/>
    </source>
</evidence>
<dbReference type="PANTHER" id="PTHR21299:SF1">
    <property type="entry name" value="PANTOATE--BETA-ALANINE LIGASE"/>
    <property type="match status" value="1"/>
</dbReference>
<comment type="subcellular location">
    <subcellularLocation>
        <location evidence="8">Cytoplasm</location>
    </subcellularLocation>
</comment>
<dbReference type="Gene3D" id="3.30.1300.10">
    <property type="entry name" value="Pantoate-beta-alanine ligase, C-terminal domain"/>
    <property type="match status" value="1"/>
</dbReference>
<dbReference type="GO" id="GO:0015940">
    <property type="term" value="P:pantothenate biosynthetic process"/>
    <property type="evidence" value="ECO:0007669"/>
    <property type="project" value="UniProtKB-UniRule"/>
</dbReference>
<keyword evidence="5 8" id="KW-0547">Nucleotide-binding</keyword>
<comment type="subunit">
    <text evidence="8">Homodimer.</text>
</comment>
<comment type="miscellaneous">
    <text evidence="8">The reaction proceeds by a bi uni uni bi ping pong mechanism.</text>
</comment>
<name>A0A0K1JP79_9MICO</name>